<reference evidence="3 4" key="1">
    <citation type="journal article" date="2019" name="Int. J. Syst. Evol. Microbiol.">
        <title>The Global Catalogue of Microorganisms (GCM) 10K type strain sequencing project: providing services to taxonomists for standard genome sequencing and annotation.</title>
        <authorList>
            <consortium name="The Broad Institute Genomics Platform"/>
            <consortium name="The Broad Institute Genome Sequencing Center for Infectious Disease"/>
            <person name="Wu L."/>
            <person name="Ma J."/>
        </authorList>
    </citation>
    <scope>NUCLEOTIDE SEQUENCE [LARGE SCALE GENOMIC DNA]</scope>
    <source>
        <strain evidence="3 4">JCM 7356</strain>
    </source>
</reference>
<name>A0ABN3E8J4_9ACTN</name>
<proteinExistence type="predicted"/>
<dbReference type="Gene3D" id="3.40.50.1000">
    <property type="entry name" value="HAD superfamily/HAD-like"/>
    <property type="match status" value="1"/>
</dbReference>
<keyword evidence="4" id="KW-1185">Reference proteome</keyword>
<dbReference type="PANTHER" id="PTHR31284:SF10">
    <property type="entry name" value="ACID PHOSPHATASE-LIKE PROTEIN"/>
    <property type="match status" value="1"/>
</dbReference>
<dbReference type="InterPro" id="IPR023214">
    <property type="entry name" value="HAD_sf"/>
</dbReference>
<gene>
    <name evidence="3" type="ORF">GCM10010430_37420</name>
</gene>
<evidence type="ECO:0000313" key="4">
    <source>
        <dbReference type="Proteomes" id="UP001500305"/>
    </source>
</evidence>
<evidence type="ECO:0000256" key="2">
    <source>
        <dbReference type="SAM" id="SignalP"/>
    </source>
</evidence>
<dbReference type="EMBL" id="BAAATR010000015">
    <property type="protein sequence ID" value="GAA2251004.1"/>
    <property type="molecule type" value="Genomic_DNA"/>
</dbReference>
<dbReference type="InterPro" id="IPR036412">
    <property type="entry name" value="HAD-like_sf"/>
</dbReference>
<evidence type="ECO:0000256" key="1">
    <source>
        <dbReference type="ARBA" id="ARBA00022729"/>
    </source>
</evidence>
<feature type="signal peptide" evidence="2">
    <location>
        <begin position="1"/>
        <end position="26"/>
    </location>
</feature>
<dbReference type="RefSeq" id="WP_344637555.1">
    <property type="nucleotide sequence ID" value="NZ_BAAATR010000015.1"/>
</dbReference>
<protein>
    <submittedName>
        <fullName evidence="3">HAD family acid phosphatase</fullName>
    </submittedName>
</protein>
<organism evidence="3 4">
    <name type="scientific">Kitasatospora cystarginea</name>
    <dbReference type="NCBI Taxonomy" id="58350"/>
    <lineage>
        <taxon>Bacteria</taxon>
        <taxon>Bacillati</taxon>
        <taxon>Actinomycetota</taxon>
        <taxon>Actinomycetes</taxon>
        <taxon>Kitasatosporales</taxon>
        <taxon>Streptomycetaceae</taxon>
        <taxon>Kitasatospora</taxon>
    </lineage>
</organism>
<comment type="caution">
    <text evidence="3">The sequence shown here is derived from an EMBL/GenBank/DDBJ whole genome shotgun (WGS) entry which is preliminary data.</text>
</comment>
<keyword evidence="1 2" id="KW-0732">Signal</keyword>
<accession>A0ABN3E8J4</accession>
<dbReference type="Pfam" id="PF03767">
    <property type="entry name" value="Acid_phosphat_B"/>
    <property type="match status" value="1"/>
</dbReference>
<feature type="chain" id="PRO_5046101482" evidence="2">
    <location>
        <begin position="27"/>
        <end position="188"/>
    </location>
</feature>
<dbReference type="InterPro" id="IPR005519">
    <property type="entry name" value="Acid_phosphat_B-like"/>
</dbReference>
<dbReference type="Proteomes" id="UP001500305">
    <property type="component" value="Unassembled WGS sequence"/>
</dbReference>
<dbReference type="PANTHER" id="PTHR31284">
    <property type="entry name" value="ACID PHOSPHATASE-LIKE PROTEIN"/>
    <property type="match status" value="1"/>
</dbReference>
<dbReference type="SUPFAM" id="SSF56784">
    <property type="entry name" value="HAD-like"/>
    <property type="match status" value="1"/>
</dbReference>
<sequence>MLKKLAIGLIAGTGVFATVLAPAAQASSGLPGKSQWESDVNAVAKPLMSYVQQRLAGSKPGDHLALVLDIDNTSLASHYDPGKPVKPVLAVTQYAHQHGAAILFATYRSDSSRRSTTMELHNAGYTVDGLCMKTKSSAGKADVKLSCRESFEKQGYTLVANIGNNDTDFKGGHYEKGFELPNYGGALS</sequence>
<evidence type="ECO:0000313" key="3">
    <source>
        <dbReference type="EMBL" id="GAA2251004.1"/>
    </source>
</evidence>